<proteinExistence type="predicted"/>
<dbReference type="Proteomes" id="UP000002207">
    <property type="component" value="Chromosome"/>
</dbReference>
<dbReference type="KEGG" id="aca:ACP_1709"/>
<sequence>MPQSRNKDGLQTLRDREPKRWILIPHFTANSNPLPPAEPNTTRYSPGSSGFFGLIQNASPSSRCRVTATAPGNRACITTTSAPEVTRIRRSLLSTFSRTRCADSGV</sequence>
<accession>C1F7F3</accession>
<dbReference type="EMBL" id="CP001472">
    <property type="protein sequence ID" value="ACO34621.1"/>
    <property type="molecule type" value="Genomic_DNA"/>
</dbReference>
<organism evidence="1 2">
    <name type="scientific">Acidobacterium capsulatum (strain ATCC 51196 / DSM 11244 / BCRC 80197 / JCM 7670 / NBRC 15755 / NCIMB 13165 / 161)</name>
    <dbReference type="NCBI Taxonomy" id="240015"/>
    <lineage>
        <taxon>Bacteria</taxon>
        <taxon>Pseudomonadati</taxon>
        <taxon>Acidobacteriota</taxon>
        <taxon>Terriglobia</taxon>
        <taxon>Terriglobales</taxon>
        <taxon>Acidobacteriaceae</taxon>
        <taxon>Acidobacterium</taxon>
    </lineage>
</organism>
<dbReference type="InParanoid" id="C1F7F3"/>
<keyword evidence="2" id="KW-1185">Reference proteome</keyword>
<reference evidence="1 2" key="1">
    <citation type="journal article" date="2009" name="Appl. Environ. Microbiol.">
        <title>Three genomes from the phylum Acidobacteria provide insight into the lifestyles of these microorganisms in soils.</title>
        <authorList>
            <person name="Ward N.L."/>
            <person name="Challacombe J.F."/>
            <person name="Janssen P.H."/>
            <person name="Henrissat B."/>
            <person name="Coutinho P.M."/>
            <person name="Wu M."/>
            <person name="Xie G."/>
            <person name="Haft D.H."/>
            <person name="Sait M."/>
            <person name="Badger J."/>
            <person name="Barabote R.D."/>
            <person name="Bradley B."/>
            <person name="Brettin T.S."/>
            <person name="Brinkac L.M."/>
            <person name="Bruce D."/>
            <person name="Creasy T."/>
            <person name="Daugherty S.C."/>
            <person name="Davidsen T.M."/>
            <person name="DeBoy R.T."/>
            <person name="Detter J.C."/>
            <person name="Dodson R.J."/>
            <person name="Durkin A.S."/>
            <person name="Ganapathy A."/>
            <person name="Gwinn-Giglio M."/>
            <person name="Han C.S."/>
            <person name="Khouri H."/>
            <person name="Kiss H."/>
            <person name="Kothari S.P."/>
            <person name="Madupu R."/>
            <person name="Nelson K.E."/>
            <person name="Nelson W.C."/>
            <person name="Paulsen I."/>
            <person name="Penn K."/>
            <person name="Ren Q."/>
            <person name="Rosovitz M.J."/>
            <person name="Selengut J.D."/>
            <person name="Shrivastava S."/>
            <person name="Sullivan S.A."/>
            <person name="Tapia R."/>
            <person name="Thompson L.S."/>
            <person name="Watkins K.L."/>
            <person name="Yang Q."/>
            <person name="Yu C."/>
            <person name="Zafar N."/>
            <person name="Zhou L."/>
            <person name="Kuske C.R."/>
        </authorList>
    </citation>
    <scope>NUCLEOTIDE SEQUENCE [LARGE SCALE GENOMIC DNA]</scope>
    <source>
        <strain evidence="2">ATCC 51196 / DSM 11244 / BCRC 80197 / JCM 7670 / NBRC 15755 / NCIMB 13165 / 161</strain>
    </source>
</reference>
<protein>
    <submittedName>
        <fullName evidence="1">Conserved domain protein</fullName>
    </submittedName>
</protein>
<name>C1F7F3_ACIC5</name>
<dbReference type="HOGENOM" id="CLU_2217259_0_0_0"/>
<gene>
    <name evidence="1" type="ordered locus">ACP_1709</name>
</gene>
<dbReference type="AlphaFoldDB" id="C1F7F3"/>
<evidence type="ECO:0000313" key="2">
    <source>
        <dbReference type="Proteomes" id="UP000002207"/>
    </source>
</evidence>
<evidence type="ECO:0000313" key="1">
    <source>
        <dbReference type="EMBL" id="ACO34621.1"/>
    </source>
</evidence>